<dbReference type="CDD" id="cd18186">
    <property type="entry name" value="BTB_POZ_ZBTB_KLHL-like"/>
    <property type="match status" value="1"/>
</dbReference>
<evidence type="ECO:0000256" key="1">
    <source>
        <dbReference type="ARBA" id="ARBA00022441"/>
    </source>
</evidence>
<dbReference type="PANTHER" id="PTHR24412:SF497">
    <property type="entry name" value="KELCH-LIKE PROTEIN 18"/>
    <property type="match status" value="1"/>
</dbReference>
<dbReference type="WBParaSite" id="SVE_0353500.1">
    <property type="protein sequence ID" value="SVE_0353500.1"/>
    <property type="gene ID" value="SVE_0353500"/>
</dbReference>
<dbReference type="STRING" id="75913.A0A0K0F400"/>
<dbReference type="PANTHER" id="PTHR24412">
    <property type="entry name" value="KELCH PROTEIN"/>
    <property type="match status" value="1"/>
</dbReference>
<evidence type="ECO:0000259" key="3">
    <source>
        <dbReference type="PROSITE" id="PS50097"/>
    </source>
</evidence>
<keyword evidence="1" id="KW-0880">Kelch repeat</keyword>
<accession>A0A0K0F400</accession>
<evidence type="ECO:0000313" key="5">
    <source>
        <dbReference type="WBParaSite" id="SVE_0353500.1"/>
    </source>
</evidence>
<dbReference type="InterPro" id="IPR015915">
    <property type="entry name" value="Kelch-typ_b-propeller"/>
</dbReference>
<dbReference type="SMART" id="SM00225">
    <property type="entry name" value="BTB"/>
    <property type="match status" value="1"/>
</dbReference>
<name>A0A0K0F400_STRVS</name>
<evidence type="ECO:0000313" key="4">
    <source>
        <dbReference type="Proteomes" id="UP000035680"/>
    </source>
</evidence>
<proteinExistence type="predicted"/>
<dbReference type="Proteomes" id="UP000035680">
    <property type="component" value="Unassembled WGS sequence"/>
</dbReference>
<dbReference type="Gene3D" id="2.120.10.80">
    <property type="entry name" value="Kelch-type beta propeller"/>
    <property type="match status" value="1"/>
</dbReference>
<dbReference type="SUPFAM" id="SSF117281">
    <property type="entry name" value="Kelch motif"/>
    <property type="match status" value="2"/>
</dbReference>
<keyword evidence="2" id="KW-0677">Repeat</keyword>
<dbReference type="PROSITE" id="PS50097">
    <property type="entry name" value="BTB"/>
    <property type="match status" value="1"/>
</dbReference>
<feature type="domain" description="BTB" evidence="3">
    <location>
        <begin position="68"/>
        <end position="135"/>
    </location>
</feature>
<dbReference type="Gene3D" id="3.30.710.10">
    <property type="entry name" value="Potassium Channel Kv1.1, Chain A"/>
    <property type="match status" value="1"/>
</dbReference>
<sequence>MATILQSTINNDYNNSCYKYPPRLQTSKQKGWFKMGDETKSKKSYDNIVKYNSRLNNWSLIMNRFRKSDVFTDVTLCNTIRAHKCFLAAKSKYFEKLFTNESNKNKDKFDFPNISDDAMNIVVDFIYTNEINVDKNNAEEVLIAAGEIQIEELISYCQDICNKQIDKSKRLRSENIVSKNYKELYLFGGLSWSRKEGYITPPTEIYNLNESSRQNKEQYLTTIDNKRTLNRFGNALAKFGNTVYAIGGQNHDEILNTIESIEINSLTSFWKKSTANFCFNSKYLESVTIDDKVYLFGVNSNEYRNKNFHKMFYCLDLNSLTMNPLSSLPINLYTPLPVAVDKTIYVVGDDIDNSVQTSWIRKKSFCEEGSKFFRIDTRLKDWESLPSTEYRKFEGCMILFNNTLYCVGGGYPHTCEIFDIRGNRWKEMANSTSASYYSKLILLDGKIHKIGHSCFNEMYEPTIDEWIKTEKIRYPRFGFNITTI</sequence>
<dbReference type="InterPro" id="IPR000210">
    <property type="entry name" value="BTB/POZ_dom"/>
</dbReference>
<dbReference type="InterPro" id="IPR011333">
    <property type="entry name" value="SKP1/BTB/POZ_sf"/>
</dbReference>
<dbReference type="Pfam" id="PF00651">
    <property type="entry name" value="BTB"/>
    <property type="match status" value="1"/>
</dbReference>
<protein>
    <submittedName>
        <fullName evidence="5">BTB domain-containing protein</fullName>
    </submittedName>
</protein>
<dbReference type="SUPFAM" id="SSF54695">
    <property type="entry name" value="POZ domain"/>
    <property type="match status" value="1"/>
</dbReference>
<keyword evidence="4" id="KW-1185">Reference proteome</keyword>
<organism evidence="4 5">
    <name type="scientific">Strongyloides venezuelensis</name>
    <name type="common">Threadworm</name>
    <dbReference type="NCBI Taxonomy" id="75913"/>
    <lineage>
        <taxon>Eukaryota</taxon>
        <taxon>Metazoa</taxon>
        <taxon>Ecdysozoa</taxon>
        <taxon>Nematoda</taxon>
        <taxon>Chromadorea</taxon>
        <taxon>Rhabditida</taxon>
        <taxon>Tylenchina</taxon>
        <taxon>Panagrolaimomorpha</taxon>
        <taxon>Strongyloidoidea</taxon>
        <taxon>Strongyloididae</taxon>
        <taxon>Strongyloides</taxon>
    </lineage>
</organism>
<reference evidence="5" key="2">
    <citation type="submission" date="2015-08" db="UniProtKB">
        <authorList>
            <consortium name="WormBaseParasite"/>
        </authorList>
    </citation>
    <scope>IDENTIFICATION</scope>
</reference>
<reference evidence="4" key="1">
    <citation type="submission" date="2014-07" db="EMBL/GenBank/DDBJ databases">
        <authorList>
            <person name="Martin A.A"/>
            <person name="De Silva N."/>
        </authorList>
    </citation>
    <scope>NUCLEOTIDE SEQUENCE</scope>
</reference>
<dbReference type="AlphaFoldDB" id="A0A0K0F400"/>
<evidence type="ECO:0000256" key="2">
    <source>
        <dbReference type="ARBA" id="ARBA00022737"/>
    </source>
</evidence>